<gene>
    <name evidence="7" type="ORF">Ddye_027859</name>
</gene>
<dbReference type="Proteomes" id="UP001280121">
    <property type="component" value="Unassembled WGS sequence"/>
</dbReference>
<evidence type="ECO:0000256" key="1">
    <source>
        <dbReference type="ARBA" id="ARBA00000441"/>
    </source>
</evidence>
<evidence type="ECO:0000313" key="7">
    <source>
        <dbReference type="EMBL" id="KAK2640064.1"/>
    </source>
</evidence>
<proteinExistence type="inferred from homology"/>
<keyword evidence="5" id="KW-0324">Glycolysis</keyword>
<sequence length="141" mass="15613">MSAFVGKYAEELIQNAKYIATPGKGILAADESTGTIGKRLASINVENIESNRQSLRELLFTSPNALSFLSGVILFEETLYQKTSDGKPFVEVLQENKDGGSFTQMLNSCFILATAMTLLLDRGMIQQGQRNRHDMREAFLT</sequence>
<comment type="similarity">
    <text evidence="3">Belongs to the class I fructose-bisphosphate aldolase family.</text>
</comment>
<keyword evidence="8" id="KW-1185">Reference proteome</keyword>
<dbReference type="SUPFAM" id="SSF51569">
    <property type="entry name" value="Aldolase"/>
    <property type="match status" value="1"/>
</dbReference>
<dbReference type="PANTHER" id="PTHR11627">
    <property type="entry name" value="FRUCTOSE-BISPHOSPHATE ALDOLASE"/>
    <property type="match status" value="1"/>
</dbReference>
<comment type="catalytic activity">
    <reaction evidence="1">
        <text>beta-D-fructose 1,6-bisphosphate = D-glyceraldehyde 3-phosphate + dihydroxyacetone phosphate</text>
        <dbReference type="Rhea" id="RHEA:14729"/>
        <dbReference type="ChEBI" id="CHEBI:32966"/>
        <dbReference type="ChEBI" id="CHEBI:57642"/>
        <dbReference type="ChEBI" id="CHEBI:59776"/>
        <dbReference type="EC" id="4.1.2.13"/>
    </reaction>
</comment>
<reference evidence="7" key="1">
    <citation type="journal article" date="2023" name="Plant J.">
        <title>Genome sequences and population genomics provide insights into the demographic history, inbreeding, and mutation load of two 'living fossil' tree species of Dipteronia.</title>
        <authorList>
            <person name="Feng Y."/>
            <person name="Comes H.P."/>
            <person name="Chen J."/>
            <person name="Zhu S."/>
            <person name="Lu R."/>
            <person name="Zhang X."/>
            <person name="Li P."/>
            <person name="Qiu J."/>
            <person name="Olsen K.M."/>
            <person name="Qiu Y."/>
        </authorList>
    </citation>
    <scope>NUCLEOTIDE SEQUENCE</scope>
    <source>
        <strain evidence="7">KIB01</strain>
    </source>
</reference>
<dbReference type="Pfam" id="PF00274">
    <property type="entry name" value="Glycolytic"/>
    <property type="match status" value="1"/>
</dbReference>
<evidence type="ECO:0000256" key="5">
    <source>
        <dbReference type="ARBA" id="ARBA00023152"/>
    </source>
</evidence>
<dbReference type="Gene3D" id="3.20.20.70">
    <property type="entry name" value="Aldolase class I"/>
    <property type="match status" value="1"/>
</dbReference>
<comment type="caution">
    <text evidence="7">The sequence shown here is derived from an EMBL/GenBank/DDBJ whole genome shotgun (WGS) entry which is preliminary data.</text>
</comment>
<dbReference type="GO" id="GO:0004332">
    <property type="term" value="F:fructose-bisphosphate aldolase activity"/>
    <property type="evidence" value="ECO:0007669"/>
    <property type="project" value="UniProtKB-EC"/>
</dbReference>
<dbReference type="EMBL" id="JANJYI010000008">
    <property type="protein sequence ID" value="KAK2640064.1"/>
    <property type="molecule type" value="Genomic_DNA"/>
</dbReference>
<dbReference type="AlphaFoldDB" id="A0AAD9WQK4"/>
<evidence type="ECO:0000313" key="8">
    <source>
        <dbReference type="Proteomes" id="UP001280121"/>
    </source>
</evidence>
<organism evidence="7 8">
    <name type="scientific">Dipteronia dyeriana</name>
    <dbReference type="NCBI Taxonomy" id="168575"/>
    <lineage>
        <taxon>Eukaryota</taxon>
        <taxon>Viridiplantae</taxon>
        <taxon>Streptophyta</taxon>
        <taxon>Embryophyta</taxon>
        <taxon>Tracheophyta</taxon>
        <taxon>Spermatophyta</taxon>
        <taxon>Magnoliopsida</taxon>
        <taxon>eudicotyledons</taxon>
        <taxon>Gunneridae</taxon>
        <taxon>Pentapetalae</taxon>
        <taxon>rosids</taxon>
        <taxon>malvids</taxon>
        <taxon>Sapindales</taxon>
        <taxon>Sapindaceae</taxon>
        <taxon>Hippocastanoideae</taxon>
        <taxon>Acereae</taxon>
        <taxon>Dipteronia</taxon>
    </lineage>
</organism>
<evidence type="ECO:0000256" key="3">
    <source>
        <dbReference type="ARBA" id="ARBA00010387"/>
    </source>
</evidence>
<dbReference type="InterPro" id="IPR013785">
    <property type="entry name" value="Aldolase_TIM"/>
</dbReference>
<accession>A0AAD9WQK4</accession>
<evidence type="ECO:0000256" key="2">
    <source>
        <dbReference type="ARBA" id="ARBA00004714"/>
    </source>
</evidence>
<dbReference type="GO" id="GO:0006096">
    <property type="term" value="P:glycolytic process"/>
    <property type="evidence" value="ECO:0007669"/>
    <property type="project" value="UniProtKB-KW"/>
</dbReference>
<evidence type="ECO:0000256" key="4">
    <source>
        <dbReference type="ARBA" id="ARBA00013068"/>
    </source>
</evidence>
<comment type="pathway">
    <text evidence="2">Carbohydrate degradation; glycolysis; D-glyceraldehyde 3-phosphate and glycerone phosphate from D-glucose: step 4/4.</text>
</comment>
<protein>
    <recommendedName>
        <fullName evidence="4">fructose-bisphosphate aldolase</fullName>
        <ecNumber evidence="4">4.1.2.13</ecNumber>
    </recommendedName>
</protein>
<evidence type="ECO:0000256" key="6">
    <source>
        <dbReference type="ARBA" id="ARBA00023239"/>
    </source>
</evidence>
<dbReference type="InterPro" id="IPR000741">
    <property type="entry name" value="FBA_I"/>
</dbReference>
<keyword evidence="6" id="KW-0456">Lyase</keyword>
<dbReference type="EC" id="4.1.2.13" evidence="4"/>
<name>A0AAD9WQK4_9ROSI</name>